<dbReference type="Proteomes" id="UP000248987">
    <property type="component" value="Unassembled WGS sequence"/>
</dbReference>
<feature type="domain" description="DUF1206" evidence="2">
    <location>
        <begin position="11"/>
        <end position="78"/>
    </location>
</feature>
<protein>
    <submittedName>
        <fullName evidence="3">Uncharacterized protein DUF1206</fullName>
    </submittedName>
</protein>
<feature type="transmembrane region" description="Helical" evidence="1">
    <location>
        <begin position="178"/>
        <end position="202"/>
    </location>
</feature>
<feature type="transmembrane region" description="Helical" evidence="1">
    <location>
        <begin position="135"/>
        <end position="158"/>
    </location>
</feature>
<keyword evidence="1" id="KW-1133">Transmembrane helix</keyword>
<dbReference type="EMBL" id="QLLQ01000020">
    <property type="protein sequence ID" value="RAJ19716.1"/>
    <property type="molecule type" value="Genomic_DNA"/>
</dbReference>
<gene>
    <name evidence="3" type="ORF">LX77_03459</name>
</gene>
<feature type="transmembrane region" description="Helical" evidence="1">
    <location>
        <begin position="222"/>
        <end position="248"/>
    </location>
</feature>
<dbReference type="RefSeq" id="WP_066436642.1">
    <property type="nucleotide sequence ID" value="NZ_LZRN01000035.1"/>
</dbReference>
<reference evidence="3 4" key="1">
    <citation type="submission" date="2018-06" db="EMBL/GenBank/DDBJ databases">
        <title>Genomic Encyclopedia of Archaeal and Bacterial Type Strains, Phase II (KMG-II): from individual species to whole genera.</title>
        <authorList>
            <person name="Goeker M."/>
        </authorList>
    </citation>
    <scope>NUCLEOTIDE SEQUENCE [LARGE SCALE GENOMIC DNA]</scope>
    <source>
        <strain evidence="3 4">DSM 12408</strain>
    </source>
</reference>
<keyword evidence="4" id="KW-1185">Reference proteome</keyword>
<evidence type="ECO:0000259" key="2">
    <source>
        <dbReference type="Pfam" id="PF06724"/>
    </source>
</evidence>
<feature type="transmembrane region" description="Helical" evidence="1">
    <location>
        <begin position="12"/>
        <end position="36"/>
    </location>
</feature>
<evidence type="ECO:0000256" key="1">
    <source>
        <dbReference type="SAM" id="Phobius"/>
    </source>
</evidence>
<name>A0A1A7QYE2_9FLAO</name>
<sequence length="258" mass="28175">MIFKKENIARIGLSAIGFVYVLVGVLTAMAALNLGGQKTGTKGAIGFLSNQPLGKTLLAIIALGLLCYVFWRMYQTIFDSRNLGTGVKALFTRAGYFTGGLFYGSLAFLAIKLFFGSGQDQNQDVIVGLLNSKYGSSVAVILGLILAGKSVFEIYFVLSNQFKKNVHSSEIPEKAKNLLLKFGVIGHGARSVVFGIMSFLTIRAGFTARNEDLSTVTDAFQFLKYEFGAFVLGFVAVGFICYGLYMFVKARYLYVNMH</sequence>
<feature type="transmembrane region" description="Helical" evidence="1">
    <location>
        <begin position="94"/>
        <end position="115"/>
    </location>
</feature>
<dbReference type="AlphaFoldDB" id="A0A1A7QYE2"/>
<dbReference type="Pfam" id="PF06724">
    <property type="entry name" value="DUF1206"/>
    <property type="match status" value="3"/>
</dbReference>
<accession>A0A1A7QYE2</accession>
<dbReference type="OrthoDB" id="1490880at2"/>
<feature type="domain" description="DUF1206" evidence="2">
    <location>
        <begin position="185"/>
        <end position="252"/>
    </location>
</feature>
<feature type="transmembrane region" description="Helical" evidence="1">
    <location>
        <begin position="56"/>
        <end position="74"/>
    </location>
</feature>
<dbReference type="InterPro" id="IPR009597">
    <property type="entry name" value="DUF1206"/>
</dbReference>
<keyword evidence="1" id="KW-0472">Membrane</keyword>
<organism evidence="3 4">
    <name type="scientific">Gelidibacter algens</name>
    <dbReference type="NCBI Taxonomy" id="49280"/>
    <lineage>
        <taxon>Bacteria</taxon>
        <taxon>Pseudomonadati</taxon>
        <taxon>Bacteroidota</taxon>
        <taxon>Flavobacteriia</taxon>
        <taxon>Flavobacteriales</taxon>
        <taxon>Flavobacteriaceae</taxon>
        <taxon>Gelidibacter</taxon>
    </lineage>
</organism>
<comment type="caution">
    <text evidence="3">The sequence shown here is derived from an EMBL/GenBank/DDBJ whole genome shotgun (WGS) entry which is preliminary data.</text>
</comment>
<evidence type="ECO:0000313" key="4">
    <source>
        <dbReference type="Proteomes" id="UP000248987"/>
    </source>
</evidence>
<feature type="domain" description="DUF1206" evidence="2">
    <location>
        <begin position="94"/>
        <end position="155"/>
    </location>
</feature>
<evidence type="ECO:0000313" key="3">
    <source>
        <dbReference type="EMBL" id="RAJ19716.1"/>
    </source>
</evidence>
<proteinExistence type="predicted"/>
<dbReference type="STRING" id="49280.A9996_14610"/>
<keyword evidence="1" id="KW-0812">Transmembrane</keyword>